<evidence type="ECO:0000313" key="15">
    <source>
        <dbReference type="Proteomes" id="UP000292087"/>
    </source>
</evidence>
<comment type="pathway">
    <text evidence="2 11">Cofactor biosynthesis; NAD(+) biosynthesis; deamido-NAD(+) from nicotinate D-ribonucleotide: step 1/1.</text>
</comment>
<evidence type="ECO:0000259" key="13">
    <source>
        <dbReference type="Pfam" id="PF01467"/>
    </source>
</evidence>
<comment type="function">
    <text evidence="1 11">Catalyzes the reversible adenylation of nicotinate mononucleotide (NaMN) to nicotinic acid adenine dinucleotide (NaAD).</text>
</comment>
<keyword evidence="5 11" id="KW-0808">Transferase</keyword>
<evidence type="ECO:0000256" key="7">
    <source>
        <dbReference type="ARBA" id="ARBA00022741"/>
    </source>
</evidence>
<evidence type="ECO:0000256" key="1">
    <source>
        <dbReference type="ARBA" id="ARBA00002324"/>
    </source>
</evidence>
<evidence type="ECO:0000256" key="2">
    <source>
        <dbReference type="ARBA" id="ARBA00005019"/>
    </source>
</evidence>
<dbReference type="SUPFAM" id="SSF52374">
    <property type="entry name" value="Nucleotidylyl transferase"/>
    <property type="match status" value="1"/>
</dbReference>
<sequence>MKEAGIRDSGIGNREERGPIESAVPDASPEKSDPRAAPSGAQQGRRTSGADALASPESRLPNPQSRLHIYYGGTFDPFHNGHLAIAQLAAAALAAPVTLVPAADPPHRPPPGANAPRRLAMLHAAVAGLPALRVDRRELDRPGHSYTVDTLRSLRDELGPQAPLVLLLGADSFLGLPGWHRWQELFALAHLVVAERAGSGLGELPAALAAQVQARWVQDPAALHAAPAGQVLRLRQPLQLESASEVRRRIAAGGDWQALVPPPVAAFIRAHGLYGVAGL</sequence>
<name>A0A4Q8M0F5_9GAMM</name>
<dbReference type="HAMAP" id="MF_00244">
    <property type="entry name" value="NaMN_adenylyltr"/>
    <property type="match status" value="1"/>
</dbReference>
<dbReference type="InterPro" id="IPR005248">
    <property type="entry name" value="NadD/NMNAT"/>
</dbReference>
<dbReference type="AlphaFoldDB" id="A0A4Q8M0F5"/>
<evidence type="ECO:0000256" key="3">
    <source>
        <dbReference type="ARBA" id="ARBA00009014"/>
    </source>
</evidence>
<dbReference type="InterPro" id="IPR004821">
    <property type="entry name" value="Cyt_trans-like"/>
</dbReference>
<evidence type="ECO:0000256" key="5">
    <source>
        <dbReference type="ARBA" id="ARBA00022679"/>
    </source>
</evidence>
<dbReference type="UniPathway" id="UPA00253">
    <property type="reaction ID" value="UER00332"/>
</dbReference>
<evidence type="ECO:0000313" key="14">
    <source>
        <dbReference type="EMBL" id="TAA38087.1"/>
    </source>
</evidence>
<dbReference type="EC" id="2.7.7.18" evidence="11"/>
<proteinExistence type="inferred from homology"/>
<dbReference type="GO" id="GO:0009435">
    <property type="term" value="P:NAD+ biosynthetic process"/>
    <property type="evidence" value="ECO:0007669"/>
    <property type="project" value="UniProtKB-UniRule"/>
</dbReference>
<gene>
    <name evidence="11 14" type="primary">nadD</name>
    <name evidence="14" type="ORF">EA656_05460</name>
</gene>
<dbReference type="GO" id="GO:0004515">
    <property type="term" value="F:nicotinate-nucleotide adenylyltransferase activity"/>
    <property type="evidence" value="ECO:0007669"/>
    <property type="project" value="UniProtKB-UniRule"/>
</dbReference>
<keyword evidence="6 11" id="KW-0548">Nucleotidyltransferase</keyword>
<dbReference type="Gene3D" id="3.40.50.620">
    <property type="entry name" value="HUPs"/>
    <property type="match status" value="1"/>
</dbReference>
<comment type="similarity">
    <text evidence="3 11">Belongs to the NadD family.</text>
</comment>
<dbReference type="NCBIfam" id="NF000839">
    <property type="entry name" value="PRK00071.1-1"/>
    <property type="match status" value="1"/>
</dbReference>
<dbReference type="CDD" id="cd02165">
    <property type="entry name" value="NMNAT"/>
    <property type="match status" value="1"/>
</dbReference>
<dbReference type="NCBIfam" id="TIGR00125">
    <property type="entry name" value="cyt_tran_rel"/>
    <property type="match status" value="1"/>
</dbReference>
<evidence type="ECO:0000256" key="6">
    <source>
        <dbReference type="ARBA" id="ARBA00022695"/>
    </source>
</evidence>
<evidence type="ECO:0000256" key="8">
    <source>
        <dbReference type="ARBA" id="ARBA00022840"/>
    </source>
</evidence>
<keyword evidence="9 11" id="KW-0520">NAD</keyword>
<dbReference type="GO" id="GO:0005524">
    <property type="term" value="F:ATP binding"/>
    <property type="evidence" value="ECO:0007669"/>
    <property type="project" value="UniProtKB-KW"/>
</dbReference>
<feature type="domain" description="Cytidyltransferase-like" evidence="13">
    <location>
        <begin position="70"/>
        <end position="230"/>
    </location>
</feature>
<evidence type="ECO:0000256" key="4">
    <source>
        <dbReference type="ARBA" id="ARBA00022642"/>
    </source>
</evidence>
<dbReference type="InterPro" id="IPR014729">
    <property type="entry name" value="Rossmann-like_a/b/a_fold"/>
</dbReference>
<accession>A0A4Q8M0F5</accession>
<dbReference type="PANTHER" id="PTHR21342:SF0">
    <property type="entry name" value="BIFUNCTIONAL NMN ADENYLYLTRANSFERASE_NUDIX HYDROLASE"/>
    <property type="match status" value="1"/>
</dbReference>
<keyword evidence="7 11" id="KW-0547">Nucleotide-binding</keyword>
<reference evidence="14 15" key="1">
    <citation type="submission" date="2019-02" db="EMBL/GenBank/DDBJ databases">
        <title>WGS of Pseudoxanthomonas species novum from clinical isolates.</title>
        <authorList>
            <person name="Bernier A.-M."/>
            <person name="Bernard K."/>
            <person name="Vachon A."/>
        </authorList>
    </citation>
    <scope>NUCLEOTIDE SEQUENCE [LARGE SCALE GENOMIC DNA]</scope>
    <source>
        <strain evidence="14 15">NML140781</strain>
    </source>
</reference>
<comment type="catalytic activity">
    <reaction evidence="10 11">
        <text>nicotinate beta-D-ribonucleotide + ATP + H(+) = deamido-NAD(+) + diphosphate</text>
        <dbReference type="Rhea" id="RHEA:22860"/>
        <dbReference type="ChEBI" id="CHEBI:15378"/>
        <dbReference type="ChEBI" id="CHEBI:30616"/>
        <dbReference type="ChEBI" id="CHEBI:33019"/>
        <dbReference type="ChEBI" id="CHEBI:57502"/>
        <dbReference type="ChEBI" id="CHEBI:58437"/>
        <dbReference type="EC" id="2.7.7.18"/>
    </reaction>
</comment>
<keyword evidence="4 11" id="KW-0662">Pyridine nucleotide biosynthesis</keyword>
<keyword evidence="8 11" id="KW-0067">ATP-binding</keyword>
<dbReference type="RefSeq" id="WP_130522927.1">
    <property type="nucleotide sequence ID" value="NZ_SHLZ01000003.1"/>
</dbReference>
<protein>
    <recommendedName>
        <fullName evidence="11">Probable nicotinate-nucleotide adenylyltransferase</fullName>
        <ecNumber evidence="11">2.7.7.18</ecNumber>
    </recommendedName>
    <alternativeName>
        <fullName evidence="11">Deamido-NAD(+) diphosphorylase</fullName>
    </alternativeName>
    <alternativeName>
        <fullName evidence="11">Deamido-NAD(+) pyrophosphorylase</fullName>
    </alternativeName>
    <alternativeName>
        <fullName evidence="11">Nicotinate mononucleotide adenylyltransferase</fullName>
        <shortName evidence="11">NaMN adenylyltransferase</shortName>
    </alternativeName>
</protein>
<evidence type="ECO:0000256" key="10">
    <source>
        <dbReference type="ARBA" id="ARBA00048721"/>
    </source>
</evidence>
<evidence type="ECO:0000256" key="11">
    <source>
        <dbReference type="HAMAP-Rule" id="MF_00244"/>
    </source>
</evidence>
<feature type="region of interest" description="Disordered" evidence="12">
    <location>
        <begin position="1"/>
        <end position="65"/>
    </location>
</feature>
<evidence type="ECO:0000256" key="9">
    <source>
        <dbReference type="ARBA" id="ARBA00023027"/>
    </source>
</evidence>
<dbReference type="Proteomes" id="UP000292087">
    <property type="component" value="Unassembled WGS sequence"/>
</dbReference>
<dbReference type="NCBIfam" id="TIGR00482">
    <property type="entry name" value="nicotinate (nicotinamide) nucleotide adenylyltransferase"/>
    <property type="match status" value="1"/>
</dbReference>
<dbReference type="EMBL" id="SHMF01000001">
    <property type="protein sequence ID" value="TAA38087.1"/>
    <property type="molecule type" value="Genomic_DNA"/>
</dbReference>
<dbReference type="Pfam" id="PF01467">
    <property type="entry name" value="CTP_transf_like"/>
    <property type="match status" value="1"/>
</dbReference>
<dbReference type="PANTHER" id="PTHR21342">
    <property type="entry name" value="PHOSPHOPANTETHEINE ADENYLYLTRANSFERASE"/>
    <property type="match status" value="1"/>
</dbReference>
<organism evidence="14 15">
    <name type="scientific">Pseudoxanthomonas winnipegensis</name>
    <dbReference type="NCBI Taxonomy" id="2480810"/>
    <lineage>
        <taxon>Bacteria</taxon>
        <taxon>Pseudomonadati</taxon>
        <taxon>Pseudomonadota</taxon>
        <taxon>Gammaproteobacteria</taxon>
        <taxon>Lysobacterales</taxon>
        <taxon>Lysobacteraceae</taxon>
        <taxon>Pseudoxanthomonas</taxon>
    </lineage>
</organism>
<evidence type="ECO:0000256" key="12">
    <source>
        <dbReference type="SAM" id="MobiDB-lite"/>
    </source>
</evidence>
<comment type="caution">
    <text evidence="14">The sequence shown here is derived from an EMBL/GenBank/DDBJ whole genome shotgun (WGS) entry which is preliminary data.</text>
</comment>